<feature type="region of interest" description="Disordered" evidence="4">
    <location>
        <begin position="223"/>
        <end position="244"/>
    </location>
</feature>
<dbReference type="Gene3D" id="3.90.1530.30">
    <property type="match status" value="1"/>
</dbReference>
<evidence type="ECO:0000256" key="4">
    <source>
        <dbReference type="SAM" id="MobiDB-lite"/>
    </source>
</evidence>
<keyword evidence="3" id="KW-0238">DNA-binding</keyword>
<evidence type="ECO:0000259" key="5">
    <source>
        <dbReference type="PROSITE" id="PS50943"/>
    </source>
</evidence>
<evidence type="ECO:0000313" key="6">
    <source>
        <dbReference type="EMBL" id="RUL89035.1"/>
    </source>
</evidence>
<dbReference type="FunFam" id="3.90.1530.30:FF:000001">
    <property type="entry name" value="Chromosome partitioning protein ParB"/>
    <property type="match status" value="1"/>
</dbReference>
<evidence type="ECO:0000256" key="1">
    <source>
        <dbReference type="ARBA" id="ARBA00006295"/>
    </source>
</evidence>
<dbReference type="PANTHER" id="PTHR33375:SF1">
    <property type="entry name" value="CHROMOSOME-PARTITIONING PROTEIN PARB-RELATED"/>
    <property type="match status" value="1"/>
</dbReference>
<dbReference type="SMART" id="SM00470">
    <property type="entry name" value="ParB"/>
    <property type="match status" value="1"/>
</dbReference>
<keyword evidence="7" id="KW-1185">Reference proteome</keyword>
<dbReference type="AlphaFoldDB" id="A0A432MPL9"/>
<dbReference type="GO" id="GO:0045881">
    <property type="term" value="P:positive regulation of sporulation resulting in formation of a cellular spore"/>
    <property type="evidence" value="ECO:0007669"/>
    <property type="project" value="TreeGrafter"/>
</dbReference>
<dbReference type="EMBL" id="RYZH01000005">
    <property type="protein sequence ID" value="RUL89035.1"/>
    <property type="molecule type" value="Genomic_DNA"/>
</dbReference>
<dbReference type="Gene3D" id="1.10.10.2830">
    <property type="match status" value="1"/>
</dbReference>
<dbReference type="PANTHER" id="PTHR33375">
    <property type="entry name" value="CHROMOSOME-PARTITIONING PROTEIN PARB-RELATED"/>
    <property type="match status" value="1"/>
</dbReference>
<accession>A0A432MPL9</accession>
<dbReference type="SUPFAM" id="SSF110849">
    <property type="entry name" value="ParB/Sulfiredoxin"/>
    <property type="match status" value="1"/>
</dbReference>
<dbReference type="CDD" id="cd16393">
    <property type="entry name" value="SPO0J_N"/>
    <property type="match status" value="1"/>
</dbReference>
<dbReference type="Proteomes" id="UP000280296">
    <property type="component" value="Unassembled WGS sequence"/>
</dbReference>
<dbReference type="Pfam" id="PF17762">
    <property type="entry name" value="HTH_ParB"/>
    <property type="match status" value="1"/>
</dbReference>
<feature type="region of interest" description="Disordered" evidence="4">
    <location>
        <begin position="291"/>
        <end position="325"/>
    </location>
</feature>
<dbReference type="PROSITE" id="PS50943">
    <property type="entry name" value="HTH_CROC1"/>
    <property type="match status" value="1"/>
</dbReference>
<dbReference type="GO" id="GO:0007059">
    <property type="term" value="P:chromosome segregation"/>
    <property type="evidence" value="ECO:0007669"/>
    <property type="project" value="UniProtKB-KW"/>
</dbReference>
<dbReference type="GO" id="GO:0003677">
    <property type="term" value="F:DNA binding"/>
    <property type="evidence" value="ECO:0007669"/>
    <property type="project" value="UniProtKB-KW"/>
</dbReference>
<dbReference type="FunFam" id="1.10.10.2830:FF:000001">
    <property type="entry name" value="Chromosome partitioning protein ParB"/>
    <property type="match status" value="1"/>
</dbReference>
<dbReference type="InterPro" id="IPR050336">
    <property type="entry name" value="Chromosome_partition/occlusion"/>
</dbReference>
<dbReference type="Pfam" id="PF02195">
    <property type="entry name" value="ParB_N"/>
    <property type="match status" value="1"/>
</dbReference>
<dbReference type="OrthoDB" id="9802051at2"/>
<gene>
    <name evidence="6" type="ORF">TsocGM_04040</name>
</gene>
<evidence type="ECO:0000313" key="7">
    <source>
        <dbReference type="Proteomes" id="UP000280296"/>
    </source>
</evidence>
<dbReference type="InterPro" id="IPR001387">
    <property type="entry name" value="Cro/C1-type_HTH"/>
</dbReference>
<dbReference type="GO" id="GO:0005694">
    <property type="term" value="C:chromosome"/>
    <property type="evidence" value="ECO:0007669"/>
    <property type="project" value="TreeGrafter"/>
</dbReference>
<reference evidence="6 7" key="2">
    <citation type="submission" date="2019-01" db="EMBL/GenBank/DDBJ databases">
        <title>Tautonia sociabilis, a novel thermotolerant planctomycete of Isosphaeraceae family, isolated from a 4000 m deep subterranean habitat.</title>
        <authorList>
            <person name="Kovaleva O.L."/>
            <person name="Elcheninov A.G."/>
            <person name="Van Heerden E."/>
            <person name="Toshchakov S.V."/>
            <person name="Novikov A."/>
            <person name="Bonch-Osmolovskaya E.A."/>
            <person name="Kublanov I.V."/>
        </authorList>
    </citation>
    <scope>NUCLEOTIDE SEQUENCE [LARGE SCALE GENOMIC DNA]</scope>
    <source>
        <strain evidence="6 7">GM2012</strain>
    </source>
</reference>
<proteinExistence type="inferred from homology"/>
<comment type="similarity">
    <text evidence="1">Belongs to the ParB family.</text>
</comment>
<evidence type="ECO:0000256" key="3">
    <source>
        <dbReference type="ARBA" id="ARBA00023125"/>
    </source>
</evidence>
<dbReference type="NCBIfam" id="TIGR00180">
    <property type="entry name" value="parB_part"/>
    <property type="match status" value="1"/>
</dbReference>
<dbReference type="InterPro" id="IPR003115">
    <property type="entry name" value="ParB_N"/>
</dbReference>
<name>A0A432MPL9_9BACT</name>
<evidence type="ECO:0000256" key="2">
    <source>
        <dbReference type="ARBA" id="ARBA00022829"/>
    </source>
</evidence>
<dbReference type="InterPro" id="IPR036086">
    <property type="entry name" value="ParB/Sulfiredoxin_sf"/>
</dbReference>
<reference evidence="6 7" key="1">
    <citation type="submission" date="2018-12" db="EMBL/GenBank/DDBJ databases">
        <authorList>
            <person name="Toschakov S.V."/>
        </authorList>
    </citation>
    <scope>NUCLEOTIDE SEQUENCE [LARGE SCALE GENOMIC DNA]</scope>
    <source>
        <strain evidence="6 7">GM2012</strain>
    </source>
</reference>
<organism evidence="6 7">
    <name type="scientific">Tautonia sociabilis</name>
    <dbReference type="NCBI Taxonomy" id="2080755"/>
    <lineage>
        <taxon>Bacteria</taxon>
        <taxon>Pseudomonadati</taxon>
        <taxon>Planctomycetota</taxon>
        <taxon>Planctomycetia</taxon>
        <taxon>Isosphaerales</taxon>
        <taxon>Isosphaeraceae</taxon>
        <taxon>Tautonia</taxon>
    </lineage>
</organism>
<feature type="domain" description="HTH cro/C1-type" evidence="5">
    <location>
        <begin position="136"/>
        <end position="166"/>
    </location>
</feature>
<keyword evidence="2" id="KW-0159">Chromosome partition</keyword>
<dbReference type="InterPro" id="IPR041468">
    <property type="entry name" value="HTH_ParB/Spo0J"/>
</dbReference>
<dbReference type="InterPro" id="IPR004437">
    <property type="entry name" value="ParB/RepB/Spo0J"/>
</dbReference>
<comment type="caution">
    <text evidence="6">The sequence shown here is derived from an EMBL/GenBank/DDBJ whole genome shotgun (WGS) entry which is preliminary data.</text>
</comment>
<sequence length="325" mass="36253">MTKTKRLGRGLTALLGAEEGGFEPGSLEAAELTHLPVDQIDPNPYQPRRVFDAEEIAALADSLRQHGMLQPILVRPAGERFQVIAGERRLRAAVEAHLAEVPARVLELDDQKVNELAIVENLQRKDLNAIEKAQAFRNYLDSYGGTQEELAGRLGIDRSTLSNLLRLLELPEELQQAVVSEQISPGHARALLAIQDPSEQAEACRRVIEEKLSVRQTEALVKTGQPTPSRGRVRIDAGHAPVRPPHLSELEEHLKTRFETSVVIKVKGEDRGQIVIDFTSRDQFERISGLIRGSEWSPSPADHAPEGKDHPHHHHEEHHHQEWSG</sequence>
<dbReference type="InterPro" id="IPR057240">
    <property type="entry name" value="ParB_dimer_C"/>
</dbReference>
<protein>
    <submittedName>
        <fullName evidence="6">ParB/RepB/Spo0J family partition protein</fullName>
    </submittedName>
</protein>
<dbReference type="RefSeq" id="WP_126724029.1">
    <property type="nucleotide sequence ID" value="NZ_RYZH01000005.1"/>
</dbReference>
<dbReference type="Pfam" id="PF23552">
    <property type="entry name" value="ParB_C"/>
    <property type="match status" value="1"/>
</dbReference>
<dbReference type="SUPFAM" id="SSF109709">
    <property type="entry name" value="KorB DNA-binding domain-like"/>
    <property type="match status" value="1"/>
</dbReference>